<dbReference type="Proteomes" id="UP001156441">
    <property type="component" value="Unassembled WGS sequence"/>
</dbReference>
<proteinExistence type="predicted"/>
<keyword evidence="5" id="KW-1185">Reference proteome</keyword>
<dbReference type="PANTHER" id="PTHR43793:SF1">
    <property type="entry name" value="FAD SYNTHASE"/>
    <property type="match status" value="1"/>
</dbReference>
<keyword evidence="2 4" id="KW-0548">Nucleotidyltransferase</keyword>
<dbReference type="InterPro" id="IPR004821">
    <property type="entry name" value="Cyt_trans-like"/>
</dbReference>
<dbReference type="GO" id="GO:0016779">
    <property type="term" value="F:nucleotidyltransferase activity"/>
    <property type="evidence" value="ECO:0007669"/>
    <property type="project" value="UniProtKB-KW"/>
</dbReference>
<dbReference type="EMBL" id="JAFFZE010000017">
    <property type="protein sequence ID" value="MCT2586232.1"/>
    <property type="molecule type" value="Genomic_DNA"/>
</dbReference>
<dbReference type="Pfam" id="PF01467">
    <property type="entry name" value="CTP_transf_like"/>
    <property type="match status" value="1"/>
</dbReference>
<feature type="domain" description="Cytidyltransferase-like" evidence="3">
    <location>
        <begin position="13"/>
        <end position="83"/>
    </location>
</feature>
<sequence length="155" mass="17066">MTQPQRPAKASIVSGYFNPLHQGHLDLFEAAQARSGYLIVVVNNDRQQLIKKGRVIQAEDIRARIVRALRIVDRVYIAVEDGPGIDGTFDIIRADYPDTELEFCNGGDRRDINTLPEDEVAAGARNDIAMLYGIGGTDKADSSTRIVADLETPAR</sequence>
<dbReference type="InterPro" id="IPR014729">
    <property type="entry name" value="Rossmann-like_a/b/a_fold"/>
</dbReference>
<evidence type="ECO:0000256" key="1">
    <source>
        <dbReference type="ARBA" id="ARBA00022679"/>
    </source>
</evidence>
<evidence type="ECO:0000313" key="4">
    <source>
        <dbReference type="EMBL" id="MCT2586232.1"/>
    </source>
</evidence>
<reference evidence="4 5" key="1">
    <citation type="submission" date="2021-02" db="EMBL/GenBank/DDBJ databases">
        <title>Actinophytocola xerophila sp. nov., isolated from soil of cotton cropping field.</title>
        <authorList>
            <person name="Huang R."/>
            <person name="Chen X."/>
            <person name="Ge X."/>
            <person name="Liu W."/>
        </authorList>
    </citation>
    <scope>NUCLEOTIDE SEQUENCE [LARGE SCALE GENOMIC DNA]</scope>
    <source>
        <strain evidence="4 5">S1-96</strain>
    </source>
</reference>
<dbReference type="InterPro" id="IPR050385">
    <property type="entry name" value="Archaeal_FAD_synthase"/>
</dbReference>
<protein>
    <submittedName>
        <fullName evidence="4">Adenylyltransferase/cytidyltransferase family protein</fullName>
    </submittedName>
</protein>
<evidence type="ECO:0000313" key="5">
    <source>
        <dbReference type="Proteomes" id="UP001156441"/>
    </source>
</evidence>
<evidence type="ECO:0000259" key="3">
    <source>
        <dbReference type="Pfam" id="PF01467"/>
    </source>
</evidence>
<accession>A0ABT2JED1</accession>
<comment type="caution">
    <text evidence="4">The sequence shown here is derived from an EMBL/GenBank/DDBJ whole genome shotgun (WGS) entry which is preliminary data.</text>
</comment>
<dbReference type="Gene3D" id="3.40.50.620">
    <property type="entry name" value="HUPs"/>
    <property type="match status" value="1"/>
</dbReference>
<dbReference type="RefSeq" id="WP_260194020.1">
    <property type="nucleotide sequence ID" value="NZ_JAFFZE010000017.1"/>
</dbReference>
<gene>
    <name evidence="4" type="ORF">JT362_24235</name>
</gene>
<dbReference type="SUPFAM" id="SSF52374">
    <property type="entry name" value="Nucleotidylyl transferase"/>
    <property type="match status" value="1"/>
</dbReference>
<keyword evidence="1" id="KW-0808">Transferase</keyword>
<evidence type="ECO:0000256" key="2">
    <source>
        <dbReference type="ARBA" id="ARBA00022695"/>
    </source>
</evidence>
<dbReference type="PANTHER" id="PTHR43793">
    <property type="entry name" value="FAD SYNTHASE"/>
    <property type="match status" value="1"/>
</dbReference>
<name>A0ABT2JED1_9PSEU</name>
<dbReference type="NCBIfam" id="TIGR00125">
    <property type="entry name" value="cyt_tran_rel"/>
    <property type="match status" value="1"/>
</dbReference>
<organism evidence="4 5">
    <name type="scientific">Actinophytocola gossypii</name>
    <dbReference type="NCBI Taxonomy" id="2812003"/>
    <lineage>
        <taxon>Bacteria</taxon>
        <taxon>Bacillati</taxon>
        <taxon>Actinomycetota</taxon>
        <taxon>Actinomycetes</taxon>
        <taxon>Pseudonocardiales</taxon>
        <taxon>Pseudonocardiaceae</taxon>
    </lineage>
</organism>